<evidence type="ECO:0000256" key="1">
    <source>
        <dbReference type="ARBA" id="ARBA00022630"/>
    </source>
</evidence>
<dbReference type="EMBL" id="MSIF01000020">
    <property type="protein sequence ID" value="OLF06683.1"/>
    <property type="molecule type" value="Genomic_DNA"/>
</dbReference>
<protein>
    <recommendedName>
        <fullName evidence="2">Acyl-CoA dehydrogenase/oxidase C-terminal domain-containing protein</fullName>
    </recommendedName>
</protein>
<evidence type="ECO:0000313" key="3">
    <source>
        <dbReference type="EMBL" id="OLF06683.1"/>
    </source>
</evidence>
<keyword evidence="4" id="KW-1185">Reference proteome</keyword>
<dbReference type="GO" id="GO:0016627">
    <property type="term" value="F:oxidoreductase activity, acting on the CH-CH group of donors"/>
    <property type="evidence" value="ECO:0007669"/>
    <property type="project" value="InterPro"/>
</dbReference>
<evidence type="ECO:0000313" key="4">
    <source>
        <dbReference type="Proteomes" id="UP000185696"/>
    </source>
</evidence>
<dbReference type="InterPro" id="IPR036250">
    <property type="entry name" value="AcylCo_DH-like_C"/>
</dbReference>
<sequence>MNRAWTATAQEMAATLRTALAGLGGVDLARAAEADPAVRAARLAPVLDSTGVLDLDAFGADGDEAGAAVLAVRACGAVVAPWPVTRVLAVPPAARAEVDAVFVVDGTPTHLDHADLVGRAVAVPVAGDRVHRVRALGGPKRAPLDPFRVAVALESLVAAPVPGALTRATVLDAFWTAGALGSVTRLAAGYAADRRQFGRPIASFGEIRWRIADMAVAADGLDELSAYTWDLARRGRATPADALALRVATQDAADVVLRNGHQVFGAIGLCEEHDLAVIDRHLTPVLLRPAGAQRTTELLLAEVNRHGFDALFPVAPRDVG</sequence>
<dbReference type="RefSeq" id="WP_075136564.1">
    <property type="nucleotide sequence ID" value="NZ_MSIF01000020.1"/>
</dbReference>
<proteinExistence type="predicted"/>
<dbReference type="OrthoDB" id="4614767at2"/>
<organism evidence="3 4">
    <name type="scientific">Actinophytocola xinjiangensis</name>
    <dbReference type="NCBI Taxonomy" id="485602"/>
    <lineage>
        <taxon>Bacteria</taxon>
        <taxon>Bacillati</taxon>
        <taxon>Actinomycetota</taxon>
        <taxon>Actinomycetes</taxon>
        <taxon>Pseudonocardiales</taxon>
        <taxon>Pseudonocardiaceae</taxon>
    </lineage>
</organism>
<evidence type="ECO:0000259" key="2">
    <source>
        <dbReference type="Pfam" id="PF00441"/>
    </source>
</evidence>
<reference evidence="3 4" key="1">
    <citation type="submission" date="2016-12" db="EMBL/GenBank/DDBJ databases">
        <title>The draft genome sequence of Actinophytocola xinjiangensis.</title>
        <authorList>
            <person name="Wang W."/>
            <person name="Yuan L."/>
        </authorList>
    </citation>
    <scope>NUCLEOTIDE SEQUENCE [LARGE SCALE GENOMIC DNA]</scope>
    <source>
        <strain evidence="3 4">CGMCC 4.4663</strain>
    </source>
</reference>
<dbReference type="Proteomes" id="UP000185696">
    <property type="component" value="Unassembled WGS sequence"/>
</dbReference>
<dbReference type="SUPFAM" id="SSF47203">
    <property type="entry name" value="Acyl-CoA dehydrogenase C-terminal domain-like"/>
    <property type="match status" value="1"/>
</dbReference>
<keyword evidence="1" id="KW-0285">Flavoprotein</keyword>
<feature type="domain" description="Acyl-CoA dehydrogenase/oxidase C-terminal" evidence="2">
    <location>
        <begin position="176"/>
        <end position="276"/>
    </location>
</feature>
<name>A0A7Z1AVF2_9PSEU</name>
<accession>A0A7Z1AVF2</accession>
<dbReference type="InterPro" id="IPR009075">
    <property type="entry name" value="AcylCo_DH/oxidase_C"/>
</dbReference>
<gene>
    <name evidence="3" type="ORF">BLA60_30955</name>
</gene>
<dbReference type="Gene3D" id="1.20.140.10">
    <property type="entry name" value="Butyryl-CoA Dehydrogenase, subunit A, domain 3"/>
    <property type="match status" value="1"/>
</dbReference>
<dbReference type="AlphaFoldDB" id="A0A7Z1AVF2"/>
<dbReference type="Pfam" id="PF00441">
    <property type="entry name" value="Acyl-CoA_dh_1"/>
    <property type="match status" value="1"/>
</dbReference>
<comment type="caution">
    <text evidence="3">The sequence shown here is derived from an EMBL/GenBank/DDBJ whole genome shotgun (WGS) entry which is preliminary data.</text>
</comment>